<organism evidence="1 2">
    <name type="scientific">Vreelandella aquamarina</name>
    <dbReference type="NCBI Taxonomy" id="77097"/>
    <lineage>
        <taxon>Bacteria</taxon>
        <taxon>Pseudomonadati</taxon>
        <taxon>Pseudomonadota</taxon>
        <taxon>Gammaproteobacteria</taxon>
        <taxon>Oceanospirillales</taxon>
        <taxon>Halomonadaceae</taxon>
        <taxon>Vreelandella</taxon>
    </lineage>
</organism>
<evidence type="ECO:0000313" key="2">
    <source>
        <dbReference type="Proteomes" id="UP000503197"/>
    </source>
</evidence>
<dbReference type="EMBL" id="AP022821">
    <property type="protein sequence ID" value="BCA90479.1"/>
    <property type="molecule type" value="Genomic_DNA"/>
</dbReference>
<dbReference type="RefSeq" id="WP_058578203.1">
    <property type="nucleotide sequence ID" value="NZ_AP022821.1"/>
</dbReference>
<proteinExistence type="predicted"/>
<reference evidence="1 2" key="1">
    <citation type="submission" date="2020-02" db="EMBL/GenBank/DDBJ databases">
        <title>Complete Genome Sequence of Halomonas meridiana strain BAA-801, Isolated from Deep Sea Thermal Vent.</title>
        <authorList>
            <person name="Takahashi Y."/>
            <person name="Takahashi H."/>
            <person name="Galipon J."/>
            <person name="Arakawa K."/>
        </authorList>
    </citation>
    <scope>NUCLEOTIDE SEQUENCE [LARGE SCALE GENOMIC DNA]</scope>
    <source>
        <strain evidence="1 2">Slthf1</strain>
    </source>
</reference>
<sequence length="102" mass="11474">MTDRTQTPTTLLEGALERYRAGFDPALIELPERAVFPHLIPAQPGTARKSRITGLLLGRPAPKFVRRGRRIRYRLADVLEWLRAGDAVGSIAEENVKRREVA</sequence>
<gene>
    <name evidence="1" type="ORF">HMSLTHF_02540</name>
</gene>
<accession>A0A6F8SQQ1</accession>
<protein>
    <submittedName>
        <fullName evidence="1">Uncharacterized protein</fullName>
    </submittedName>
</protein>
<dbReference type="Proteomes" id="UP000503197">
    <property type="component" value="Chromosome"/>
</dbReference>
<name>A0A6F8SQQ1_9GAMM</name>
<evidence type="ECO:0000313" key="1">
    <source>
        <dbReference type="EMBL" id="BCA90479.1"/>
    </source>
</evidence>
<dbReference type="AlphaFoldDB" id="A0A6F8SQQ1"/>